<evidence type="ECO:0000256" key="6">
    <source>
        <dbReference type="ARBA" id="ARBA00023266"/>
    </source>
</evidence>
<dbReference type="InterPro" id="IPR025862">
    <property type="entry name" value="SelA_trans_N_dom"/>
</dbReference>
<keyword evidence="5 8" id="KW-0648">Protein biosynthesis</keyword>
<dbReference type="AlphaFoldDB" id="D2R9A9"/>
<keyword evidence="6 8" id="KW-0711">Selenium</keyword>
<dbReference type="EMBL" id="CP001848">
    <property type="protein sequence ID" value="ADB17659.1"/>
    <property type="molecule type" value="Genomic_DNA"/>
</dbReference>
<accession>D2R9A9</accession>
<feature type="region of interest" description="Disordered" evidence="9">
    <location>
        <begin position="452"/>
        <end position="485"/>
    </location>
</feature>
<dbReference type="STRING" id="530564.Psta_2994"/>
<keyword evidence="4 8" id="KW-0663">Pyridoxal phosphate</keyword>
<evidence type="ECO:0000256" key="9">
    <source>
        <dbReference type="SAM" id="MobiDB-lite"/>
    </source>
</evidence>
<dbReference type="Proteomes" id="UP000001887">
    <property type="component" value="Chromosome"/>
</dbReference>
<dbReference type="InterPro" id="IPR018319">
    <property type="entry name" value="SelA-like"/>
</dbReference>
<dbReference type="HOGENOM" id="CLU_562409_0_0_0"/>
<dbReference type="KEGG" id="psl:Psta_2994"/>
<proteinExistence type="inferred from homology"/>
<dbReference type="OrthoDB" id="9787096at2"/>
<evidence type="ECO:0000256" key="7">
    <source>
        <dbReference type="ARBA" id="ARBA00044507"/>
    </source>
</evidence>
<dbReference type="PANTHER" id="PTHR32328">
    <property type="entry name" value="L-SERYL-TRNA(SEC) SELENIUM TRANSFERASE"/>
    <property type="match status" value="1"/>
</dbReference>
<dbReference type="GO" id="GO:0004125">
    <property type="term" value="F:L-seryl-tRNA(Sec) selenium transferase activity"/>
    <property type="evidence" value="ECO:0007669"/>
    <property type="project" value="UniProtKB-UniRule"/>
</dbReference>
<dbReference type="SUPFAM" id="SSF53383">
    <property type="entry name" value="PLP-dependent transferases"/>
    <property type="match status" value="1"/>
</dbReference>
<dbReference type="Pfam" id="PF03841">
    <property type="entry name" value="SelA"/>
    <property type="match status" value="1"/>
</dbReference>
<evidence type="ECO:0000256" key="5">
    <source>
        <dbReference type="ARBA" id="ARBA00022917"/>
    </source>
</evidence>
<protein>
    <recommendedName>
        <fullName evidence="8">L-seryl-tRNA(Sec) selenium transferase</fullName>
        <ecNumber evidence="8">2.9.1.1</ecNumber>
    </recommendedName>
    <alternativeName>
        <fullName evidence="8">Selenocysteine synthase</fullName>
        <shortName evidence="8">Sec synthase</shortName>
    </alternativeName>
    <alternativeName>
        <fullName evidence="8">Selenocysteinyl-tRNA(Sec) synthase</fullName>
    </alternativeName>
</protein>
<dbReference type="Gene3D" id="3.90.1150.180">
    <property type="match status" value="1"/>
</dbReference>
<name>D2R9A9_PIRSD</name>
<keyword evidence="3 8" id="KW-0808">Transferase</keyword>
<dbReference type="PANTHER" id="PTHR32328:SF0">
    <property type="entry name" value="L-SERYL-TRNA(SEC) SELENIUM TRANSFERASE"/>
    <property type="match status" value="1"/>
</dbReference>
<keyword evidence="2 8" id="KW-0963">Cytoplasm</keyword>
<feature type="compositionally biased region" description="Basic and acidic residues" evidence="9">
    <location>
        <begin position="452"/>
        <end position="466"/>
    </location>
</feature>
<dbReference type="EC" id="2.9.1.1" evidence="8"/>
<gene>
    <name evidence="8" type="primary">selA</name>
    <name evidence="11" type="ordered locus">Psta_2994</name>
</gene>
<dbReference type="InterPro" id="IPR015424">
    <property type="entry name" value="PyrdxlP-dep_Trfase"/>
</dbReference>
<dbReference type="Pfam" id="PF12390">
    <property type="entry name" value="Se-cys_synth_N"/>
    <property type="match status" value="1"/>
</dbReference>
<comment type="caution">
    <text evidence="8">Lacks conserved residue(s) required for the propagation of feature annotation.</text>
</comment>
<evidence type="ECO:0000259" key="10">
    <source>
        <dbReference type="Pfam" id="PF12390"/>
    </source>
</evidence>
<organism evidence="11 12">
    <name type="scientific">Pirellula staleyi (strain ATCC 27377 / DSM 6068 / ICPB 4128)</name>
    <name type="common">Pirella staleyi</name>
    <dbReference type="NCBI Taxonomy" id="530564"/>
    <lineage>
        <taxon>Bacteria</taxon>
        <taxon>Pseudomonadati</taxon>
        <taxon>Planctomycetota</taxon>
        <taxon>Planctomycetia</taxon>
        <taxon>Pirellulales</taxon>
        <taxon>Pirellulaceae</taxon>
        <taxon>Pirellula</taxon>
    </lineage>
</organism>
<sequence length="485" mass="50439">MSSVLKSLPSVSELLDSAPLKSLVSRVSQSTVLSGVRRFLDQVRSEIPTASQFPTTAADLADRIARWISREDRGGASAAINATGVLLPAGMEGPPLADEAVQAIIDLASSYIVSGRDSATNPRAGGAVAAAAMRLTGSEDAAVYTTATSAVLLAAQALARGREVIVARGDLTETPEQSRWLDVLRAGGVNVREIGAANLVRIADFSAAITPATGAILRLDAVRTRSSEPSLGELTALAREHKLPVIQFLGVGGIVPSTAIGIPDQLSAAESIAAGVDLAIVATDALTGGPRAGLAIGKGTAVESLRAHPLAAPLALDRLLQASLLATLELYLDPSQLELKLPLYSLLATPLANLQNRAERIAPQLHIPGVIEAIATAMPASLQDGSSPHLLPSYGIELRPLAVSKTSLKDRLARGLPAVIAAETETGLLLNLKTVLPRQDLQLATILDAFRRGADESPKTDEKQISPEDSQPQSPGDEFPAPEIV</sequence>
<dbReference type="GO" id="GO:0005737">
    <property type="term" value="C:cytoplasm"/>
    <property type="evidence" value="ECO:0007669"/>
    <property type="project" value="UniProtKB-SubCell"/>
</dbReference>
<comment type="function">
    <text evidence="8">Converts seryl-tRNA(Sec) to selenocysteinyl-tRNA(Sec) required for selenoprotein biosynthesis.</text>
</comment>
<dbReference type="Gene3D" id="3.40.640.10">
    <property type="entry name" value="Type I PLP-dependent aspartate aminotransferase-like (Major domain)"/>
    <property type="match status" value="1"/>
</dbReference>
<comment type="catalytic activity">
    <reaction evidence="8">
        <text>L-seryl-tRNA(Sec) + selenophosphate + H(+) = L-selenocysteinyl-tRNA(Sec) + phosphate</text>
        <dbReference type="Rhea" id="RHEA:22728"/>
        <dbReference type="Rhea" id="RHEA-COMP:9742"/>
        <dbReference type="Rhea" id="RHEA-COMP:9743"/>
        <dbReference type="ChEBI" id="CHEBI:15378"/>
        <dbReference type="ChEBI" id="CHEBI:16144"/>
        <dbReference type="ChEBI" id="CHEBI:43474"/>
        <dbReference type="ChEBI" id="CHEBI:78533"/>
        <dbReference type="ChEBI" id="CHEBI:78573"/>
        <dbReference type="EC" id="2.9.1.1"/>
    </reaction>
</comment>
<dbReference type="HAMAP" id="MF_00423">
    <property type="entry name" value="SelA"/>
    <property type="match status" value="1"/>
</dbReference>
<dbReference type="InterPro" id="IPR004534">
    <property type="entry name" value="SelA_trans"/>
</dbReference>
<evidence type="ECO:0000313" key="11">
    <source>
        <dbReference type="EMBL" id="ADB17659.1"/>
    </source>
</evidence>
<comment type="subcellular location">
    <subcellularLocation>
        <location evidence="8">Cytoplasm</location>
    </subcellularLocation>
</comment>
<dbReference type="GO" id="GO:0001514">
    <property type="term" value="P:selenocysteine incorporation"/>
    <property type="evidence" value="ECO:0007669"/>
    <property type="project" value="UniProtKB-UniRule"/>
</dbReference>
<evidence type="ECO:0000256" key="3">
    <source>
        <dbReference type="ARBA" id="ARBA00022679"/>
    </source>
</evidence>
<comment type="cofactor">
    <cofactor evidence="1 8">
        <name>pyridoxal 5'-phosphate</name>
        <dbReference type="ChEBI" id="CHEBI:597326"/>
    </cofactor>
</comment>
<evidence type="ECO:0000256" key="2">
    <source>
        <dbReference type="ARBA" id="ARBA00022490"/>
    </source>
</evidence>
<dbReference type="eggNOG" id="COG1921">
    <property type="taxonomic scope" value="Bacteria"/>
</dbReference>
<dbReference type="GO" id="GO:0001717">
    <property type="term" value="P:conversion of seryl-tRNAsec to selenocys-tRNAsec"/>
    <property type="evidence" value="ECO:0007669"/>
    <property type="project" value="UniProtKB-UniRule"/>
</dbReference>
<dbReference type="InterPro" id="IPR015421">
    <property type="entry name" value="PyrdxlP-dep_Trfase_major"/>
</dbReference>
<evidence type="ECO:0000256" key="4">
    <source>
        <dbReference type="ARBA" id="ARBA00022898"/>
    </source>
</evidence>
<evidence type="ECO:0000256" key="1">
    <source>
        <dbReference type="ARBA" id="ARBA00001933"/>
    </source>
</evidence>
<feature type="domain" description="L-seryl-tRNA selenium transferase N-terminal" evidence="10">
    <location>
        <begin position="5"/>
        <end position="44"/>
    </location>
</feature>
<comment type="similarity">
    <text evidence="7 8">Belongs to the SelA family.</text>
</comment>
<reference evidence="11 12" key="1">
    <citation type="journal article" date="2009" name="Stand. Genomic Sci.">
        <title>Complete genome sequence of Pirellula staleyi type strain (ATCC 27377).</title>
        <authorList>
            <person name="Clum A."/>
            <person name="Tindall B.J."/>
            <person name="Sikorski J."/>
            <person name="Ivanova N."/>
            <person name="Mavrommatis K."/>
            <person name="Lucas S."/>
            <person name="Glavina del Rio T."/>
            <person name="Nolan M."/>
            <person name="Chen F."/>
            <person name="Tice H."/>
            <person name="Pitluck S."/>
            <person name="Cheng J.F."/>
            <person name="Chertkov O."/>
            <person name="Brettin T."/>
            <person name="Han C."/>
            <person name="Detter J.C."/>
            <person name="Kuske C."/>
            <person name="Bruce D."/>
            <person name="Goodwin L."/>
            <person name="Ovchinikova G."/>
            <person name="Pati A."/>
            <person name="Mikhailova N."/>
            <person name="Chen A."/>
            <person name="Palaniappan K."/>
            <person name="Land M."/>
            <person name="Hauser L."/>
            <person name="Chang Y.J."/>
            <person name="Jeffries C.D."/>
            <person name="Chain P."/>
            <person name="Rohde M."/>
            <person name="Goker M."/>
            <person name="Bristow J."/>
            <person name="Eisen J.A."/>
            <person name="Markowitz V."/>
            <person name="Hugenholtz P."/>
            <person name="Kyrpides N.C."/>
            <person name="Klenk H.P."/>
            <person name="Lapidus A."/>
        </authorList>
    </citation>
    <scope>NUCLEOTIDE SEQUENCE [LARGE SCALE GENOMIC DNA]</scope>
    <source>
        <strain evidence="12">ATCC 27377 / DSM 6068 / ICPB 4128</strain>
    </source>
</reference>
<keyword evidence="12" id="KW-1185">Reference proteome</keyword>
<dbReference type="UniPathway" id="UPA00906">
    <property type="reaction ID" value="UER00896"/>
</dbReference>
<comment type="pathway">
    <text evidence="8">Aminoacyl-tRNA biosynthesis; selenocysteinyl-tRNA(Sec) biosynthesis; selenocysteinyl-tRNA(Sec) from L-seryl-tRNA(Sec) (bacterial route): step 1/1.</text>
</comment>
<evidence type="ECO:0000313" key="12">
    <source>
        <dbReference type="Proteomes" id="UP000001887"/>
    </source>
</evidence>
<evidence type="ECO:0000256" key="8">
    <source>
        <dbReference type="HAMAP-Rule" id="MF_00423"/>
    </source>
</evidence>